<dbReference type="SMART" id="SM01242">
    <property type="entry name" value="Integrin_B_tail"/>
    <property type="match status" value="1"/>
</dbReference>
<feature type="domain" description="Integrin beta subunit cytoplasmic" evidence="21">
    <location>
        <begin position="693"/>
        <end position="739"/>
    </location>
</feature>
<dbReference type="Gene3D" id="2.60.40.1510">
    <property type="entry name" value="ntegrin, alpha v. Chain A, domain 3"/>
    <property type="match status" value="1"/>
</dbReference>
<feature type="disulfide bond" evidence="15">
    <location>
        <begin position="414"/>
        <end position="418"/>
    </location>
</feature>
<dbReference type="SMART" id="SM01241">
    <property type="entry name" value="Integrin_b_cyt"/>
    <property type="match status" value="1"/>
</dbReference>
<dbReference type="Gene3D" id="3.40.50.410">
    <property type="entry name" value="von Willebrand factor, type A domain"/>
    <property type="match status" value="1"/>
</dbReference>
<dbReference type="GO" id="GO:0007160">
    <property type="term" value="P:cell-matrix adhesion"/>
    <property type="evidence" value="ECO:0007669"/>
    <property type="project" value="TreeGrafter"/>
</dbReference>
<feature type="disulfide bond" evidence="15">
    <location>
        <begin position="440"/>
        <end position="449"/>
    </location>
</feature>
<dbReference type="SUPFAM" id="SSF57196">
    <property type="entry name" value="EGF/Laminin"/>
    <property type="match status" value="1"/>
</dbReference>
<evidence type="ECO:0000256" key="8">
    <source>
        <dbReference type="ARBA" id="ARBA00022842"/>
    </source>
</evidence>
<comment type="similarity">
    <text evidence="2 16">Belongs to the integrin beta chain family.</text>
</comment>
<evidence type="ECO:0000256" key="6">
    <source>
        <dbReference type="ARBA" id="ARBA00022729"/>
    </source>
</evidence>
<comment type="subcellular location">
    <subcellularLocation>
        <location evidence="1 16">Cell membrane</location>
        <topology evidence="1 16">Single-pass type I membrane protein</topology>
    </subcellularLocation>
</comment>
<dbReference type="PROSITE" id="PS00243">
    <property type="entry name" value="I_EGF_1"/>
    <property type="match status" value="1"/>
</dbReference>
<dbReference type="PANTHER" id="PTHR10082:SF15">
    <property type="entry name" value="INTEGRIN BETA-2"/>
    <property type="match status" value="1"/>
</dbReference>
<dbReference type="PIRSF" id="PIRSF002512">
    <property type="entry name" value="Integrin_B"/>
    <property type="match status" value="1"/>
</dbReference>
<proteinExistence type="inferred from homology"/>
<feature type="disulfide bond" evidence="15">
    <location>
        <begin position="451"/>
        <end position="465"/>
    </location>
</feature>
<evidence type="ECO:0000256" key="17">
    <source>
        <dbReference type="SAM" id="MobiDB-lite"/>
    </source>
</evidence>
<dbReference type="InterPro" id="IPR015812">
    <property type="entry name" value="Integrin_bsu"/>
</dbReference>
<feature type="domain" description="Integrin beta subunit VWA" evidence="20">
    <location>
        <begin position="32"/>
        <end position="416"/>
    </location>
</feature>
<evidence type="ECO:0000313" key="24">
    <source>
        <dbReference type="Proteomes" id="UP001152803"/>
    </source>
</evidence>
<evidence type="ECO:0000256" key="9">
    <source>
        <dbReference type="ARBA" id="ARBA00022889"/>
    </source>
</evidence>
<comment type="caution">
    <text evidence="23">The sequence shown here is derived from an EMBL/GenBank/DDBJ whole genome shotgun (WGS) entry which is preliminary data.</text>
</comment>
<dbReference type="Pfam" id="PF08725">
    <property type="entry name" value="Integrin_b_cyt"/>
    <property type="match status" value="1"/>
</dbReference>
<dbReference type="GO" id="GO:0005178">
    <property type="term" value="F:integrin binding"/>
    <property type="evidence" value="ECO:0007669"/>
    <property type="project" value="TreeGrafter"/>
</dbReference>
<dbReference type="FunFam" id="2.10.25.10:FF:000036">
    <property type="entry name" value="Integrin beta"/>
    <property type="match status" value="1"/>
</dbReference>
<dbReference type="SUPFAM" id="SSF103575">
    <property type="entry name" value="Plexin repeat"/>
    <property type="match status" value="1"/>
</dbReference>
<feature type="disulfide bond" evidence="15">
    <location>
        <begin position="563"/>
        <end position="608"/>
    </location>
</feature>
<feature type="transmembrane region" description="Helical" evidence="18">
    <location>
        <begin position="670"/>
        <end position="696"/>
    </location>
</feature>
<feature type="disulfide bond" evidence="15">
    <location>
        <begin position="216"/>
        <end position="256"/>
    </location>
</feature>
<dbReference type="InterPro" id="IPR057243">
    <property type="entry name" value="Integrin_I-EGF_CS"/>
</dbReference>
<feature type="disulfide bond" evidence="15">
    <location>
        <begin position="161"/>
        <end position="168"/>
    </location>
</feature>
<dbReference type="FunFam" id="3.40.50.410:FF:000002">
    <property type="entry name" value="Integrin beta"/>
    <property type="match status" value="1"/>
</dbReference>
<protein>
    <recommendedName>
        <fullName evidence="16">Integrin beta</fullName>
    </recommendedName>
</protein>
<evidence type="ECO:0000256" key="1">
    <source>
        <dbReference type="ARBA" id="ARBA00004251"/>
    </source>
</evidence>
<feature type="disulfide bond" evidence="15">
    <location>
        <begin position="481"/>
        <end position="515"/>
    </location>
</feature>
<feature type="disulfide bond" evidence="15">
    <location>
        <begin position="521"/>
        <end position="526"/>
    </location>
</feature>
<dbReference type="GO" id="GO:0005925">
    <property type="term" value="C:focal adhesion"/>
    <property type="evidence" value="ECO:0007669"/>
    <property type="project" value="TreeGrafter"/>
</dbReference>
<feature type="signal peptide" evidence="19">
    <location>
        <begin position="1"/>
        <end position="22"/>
    </location>
</feature>
<dbReference type="GO" id="GO:0030593">
    <property type="term" value="P:neutrophil chemotaxis"/>
    <property type="evidence" value="ECO:0007669"/>
    <property type="project" value="TreeGrafter"/>
</dbReference>
<dbReference type="Pfam" id="PF07965">
    <property type="entry name" value="Integrin_B_tail"/>
    <property type="match status" value="1"/>
</dbReference>
<feature type="disulfide bond" evidence="15">
    <location>
        <begin position="502"/>
        <end position="507"/>
    </location>
</feature>
<gene>
    <name evidence="23" type="ORF">COCON_G00193340</name>
</gene>
<keyword evidence="6 19" id="KW-0732">Signal</keyword>
<dbReference type="InterPro" id="IPR036465">
    <property type="entry name" value="vWFA_dom_sf"/>
</dbReference>
<sequence length="833" mass="91552">MNFPLSFSVQILLLMGSDVLHAEQCPKTVINSCGDCIKSGPFCRWCKQLNFTKQGDCPLQSRLEPVQLRPQEIKLELRPGLPYTFELKFKRAQDYPVDLYYLMDLSYSMNDDLQNVKNLGKELLRTLRKITSRARIGFGSFVDKTVLPFTNTNPQKLRKPCPDTETFCQAPFGYKHVLSLTSDQNEFNKRVSEQYISGNLDSPEGGLDAIMQTAVCGSKIGWGNSTRLLVFTTDAGFHMAGDGKLAAILEPNDGLCHLDAGLLYSKSNDMDYPSVSQVAKKLTENNIQPIFAVTRNVENVYTKLKEIIPKSEVGVLSTDSGNVVTLIENAYKSLSSNVIVNHFQLPDDVRVTYTSNCPSGRRPDTRGLCDNVGIGQEVTFQVTVTADQCIGEKSFLIGPLGFTERMKVVVKTHCQCDCQDDPNRTYCSGKGQVTCGICSCSSGFVGQRCECNVGSQGEDRLKAACRRDNATECSGLGDCVCGVCNCHTSEDGRTIYGTYCECDDRSCELDQNKPCGGNGKCDCGKCICNPDYEGSACQCRKSNDACVKGDSQKVCSGRGNCECNVCQCKAGYTLPFCEDCPGCPSPCPKAAACVECLGFNTGPLSKNCTQACGNIHHKVVDELSKQDKKPCKEKDTEGCFMVFSMKELDGIDQYEVSIQKERECPAPPNVAAIVGGTIAAVALIGLLLLLLIKALLYMKDLKEFRRFENEKQKAKWSKAENPLFKTATTTIQNPNFTRCWLTVGEPWRGAEGSAGWECSGPYISAAGRGGSLSPRANGHQRASQLQRLQGAPHLRLVNESAERARTLRSEGLKFSQERERGGETEKHNLLQTW</sequence>
<feature type="region of interest" description="Disordered" evidence="17">
    <location>
        <begin position="814"/>
        <end position="833"/>
    </location>
</feature>
<dbReference type="Gene3D" id="1.20.5.100">
    <property type="entry name" value="Cytochrome c1, transmembrane anchor, C-terminal"/>
    <property type="match status" value="1"/>
</dbReference>
<dbReference type="SUPFAM" id="SSF69179">
    <property type="entry name" value="Integrin domains"/>
    <property type="match status" value="1"/>
</dbReference>
<feature type="disulfide bond" evidence="15">
    <location>
        <begin position="587"/>
        <end position="596"/>
    </location>
</feature>
<evidence type="ECO:0000256" key="14">
    <source>
        <dbReference type="ARBA" id="ARBA00023180"/>
    </source>
</evidence>
<dbReference type="AlphaFoldDB" id="A0A9Q1HQR0"/>
<evidence type="ECO:0000259" key="22">
    <source>
        <dbReference type="SMART" id="SM01242"/>
    </source>
</evidence>
<keyword evidence="3" id="KW-1003">Cell membrane</keyword>
<keyword evidence="5 16" id="KW-0812">Transmembrane</keyword>
<evidence type="ECO:0000256" key="16">
    <source>
        <dbReference type="RuleBase" id="RU000633"/>
    </source>
</evidence>
<feature type="disulfide bond" evidence="15">
    <location>
        <begin position="593"/>
        <end position="664"/>
    </location>
</feature>
<feature type="disulfide bond" evidence="15">
    <location>
        <begin position="479"/>
        <end position="484"/>
    </location>
</feature>
<accession>A0A9Q1HQR0</accession>
<dbReference type="InterPro" id="IPR057073">
    <property type="entry name" value="EGF_integrin_2"/>
</dbReference>
<dbReference type="EMBL" id="JAFJMO010000015">
    <property type="protein sequence ID" value="KAJ8255470.1"/>
    <property type="molecule type" value="Genomic_DNA"/>
</dbReference>
<dbReference type="PRINTS" id="PR01186">
    <property type="entry name" value="INTEGRINB"/>
</dbReference>
<evidence type="ECO:0000256" key="3">
    <source>
        <dbReference type="ARBA" id="ARBA00022475"/>
    </source>
</evidence>
<keyword evidence="12 18" id="KW-0472">Membrane</keyword>
<feature type="disulfide bond" evidence="15">
    <location>
        <begin position="612"/>
        <end position="639"/>
    </location>
</feature>
<evidence type="ECO:0000313" key="23">
    <source>
        <dbReference type="EMBL" id="KAJ8255470.1"/>
    </source>
</evidence>
<evidence type="ECO:0000256" key="7">
    <source>
        <dbReference type="ARBA" id="ARBA00022737"/>
    </source>
</evidence>
<organism evidence="23 24">
    <name type="scientific">Conger conger</name>
    <name type="common">Conger eel</name>
    <name type="synonym">Muraena conger</name>
    <dbReference type="NCBI Taxonomy" id="82655"/>
    <lineage>
        <taxon>Eukaryota</taxon>
        <taxon>Metazoa</taxon>
        <taxon>Chordata</taxon>
        <taxon>Craniata</taxon>
        <taxon>Vertebrata</taxon>
        <taxon>Euteleostomi</taxon>
        <taxon>Actinopterygii</taxon>
        <taxon>Neopterygii</taxon>
        <taxon>Teleostei</taxon>
        <taxon>Anguilliformes</taxon>
        <taxon>Congridae</taxon>
        <taxon>Conger</taxon>
    </lineage>
</organism>
<dbReference type="Gene3D" id="4.10.1240.30">
    <property type="match status" value="1"/>
</dbReference>
<dbReference type="SMART" id="SM00187">
    <property type="entry name" value="INB"/>
    <property type="match status" value="1"/>
</dbReference>
<keyword evidence="14" id="KW-0325">Glycoprotein</keyword>
<dbReference type="GO" id="GO:0033627">
    <property type="term" value="P:cell adhesion mediated by integrin"/>
    <property type="evidence" value="ECO:0007669"/>
    <property type="project" value="TreeGrafter"/>
</dbReference>
<dbReference type="GO" id="GO:0007229">
    <property type="term" value="P:integrin-mediated signaling pathway"/>
    <property type="evidence" value="ECO:0007669"/>
    <property type="project" value="UniProtKB-KW"/>
</dbReference>
<evidence type="ECO:0000256" key="18">
    <source>
        <dbReference type="SAM" id="Phobius"/>
    </source>
</evidence>
<feature type="disulfide bond" evidence="15">
    <location>
        <begin position="389"/>
        <end position="631"/>
    </location>
</feature>
<feature type="disulfide bond" evidence="15">
    <location>
        <begin position="561"/>
        <end position="566"/>
    </location>
</feature>
<dbReference type="Proteomes" id="UP001152803">
    <property type="component" value="Unassembled WGS sequence"/>
</dbReference>
<keyword evidence="13 15" id="KW-1015">Disulfide bond</keyword>
<evidence type="ECO:0000259" key="21">
    <source>
        <dbReference type="SMART" id="SM01241"/>
    </source>
</evidence>
<dbReference type="OrthoDB" id="410592at2759"/>
<feature type="disulfide bond" evidence="15">
    <location>
        <begin position="580"/>
        <end position="583"/>
    </location>
</feature>
<keyword evidence="8" id="KW-0460">Magnesium</keyword>
<dbReference type="GO" id="GO:0008305">
    <property type="term" value="C:integrin complex"/>
    <property type="evidence" value="ECO:0007669"/>
    <property type="project" value="TreeGrafter"/>
</dbReference>
<feature type="disulfide bond" evidence="15">
    <location>
        <begin position="539"/>
        <end position="546"/>
    </location>
</feature>
<evidence type="ECO:0000256" key="10">
    <source>
        <dbReference type="ARBA" id="ARBA00022989"/>
    </source>
</evidence>
<keyword evidence="11 16" id="KW-0401">Integrin</keyword>
<feature type="chain" id="PRO_5040165153" description="Integrin beta" evidence="19">
    <location>
        <begin position="23"/>
        <end position="833"/>
    </location>
</feature>
<dbReference type="InterPro" id="IPR032695">
    <property type="entry name" value="Integrin_dom_sf"/>
</dbReference>
<name>A0A9Q1HQR0_CONCO</name>
<evidence type="ECO:0000256" key="4">
    <source>
        <dbReference type="ARBA" id="ARBA00022536"/>
    </source>
</evidence>
<dbReference type="GO" id="GO:0009986">
    <property type="term" value="C:cell surface"/>
    <property type="evidence" value="ECO:0007669"/>
    <property type="project" value="TreeGrafter"/>
</dbReference>
<dbReference type="GO" id="GO:0001540">
    <property type="term" value="F:amyloid-beta binding"/>
    <property type="evidence" value="ECO:0007669"/>
    <property type="project" value="TreeGrafter"/>
</dbReference>
<keyword evidence="7" id="KW-0677">Repeat</keyword>
<evidence type="ECO:0000259" key="20">
    <source>
        <dbReference type="SMART" id="SM00187"/>
    </source>
</evidence>
<feature type="disulfide bond" evidence="15">
    <location>
        <begin position="523"/>
        <end position="555"/>
    </location>
</feature>
<keyword evidence="24" id="KW-1185">Reference proteome</keyword>
<feature type="domain" description="Integrin beta subunit tail" evidence="22">
    <location>
        <begin position="587"/>
        <end position="669"/>
    </location>
</feature>
<evidence type="ECO:0000256" key="2">
    <source>
        <dbReference type="ARBA" id="ARBA00007449"/>
    </source>
</evidence>
<feature type="disulfide bond" evidence="15">
    <location>
        <begin position="528"/>
        <end position="537"/>
    </location>
</feature>
<dbReference type="InterPro" id="IPR036349">
    <property type="entry name" value="Integrin_bsu_tail_dom_sf"/>
</dbReference>
<feature type="disulfide bond" evidence="15">
    <location>
        <begin position="486"/>
        <end position="500"/>
    </location>
</feature>
<evidence type="ECO:0000256" key="12">
    <source>
        <dbReference type="ARBA" id="ARBA00023136"/>
    </source>
</evidence>
<dbReference type="InterPro" id="IPR014836">
    <property type="entry name" value="Integrin_bsu_cyt_dom"/>
</dbReference>
<feature type="disulfide bond" evidence="15">
    <location>
        <begin position="568"/>
        <end position="577"/>
    </location>
</feature>
<dbReference type="PANTHER" id="PTHR10082">
    <property type="entry name" value="INTEGRIN BETA SUBUNIT"/>
    <property type="match status" value="1"/>
</dbReference>
<reference evidence="23" key="1">
    <citation type="journal article" date="2023" name="Science">
        <title>Genome structures resolve the early diversification of teleost fishes.</title>
        <authorList>
            <person name="Parey E."/>
            <person name="Louis A."/>
            <person name="Montfort J."/>
            <person name="Bouchez O."/>
            <person name="Roques C."/>
            <person name="Iampietro C."/>
            <person name="Lluch J."/>
            <person name="Castinel A."/>
            <person name="Donnadieu C."/>
            <person name="Desvignes T."/>
            <person name="Floi Bucao C."/>
            <person name="Jouanno E."/>
            <person name="Wen M."/>
            <person name="Mejri S."/>
            <person name="Dirks R."/>
            <person name="Jansen H."/>
            <person name="Henkel C."/>
            <person name="Chen W.J."/>
            <person name="Zahm M."/>
            <person name="Cabau C."/>
            <person name="Klopp C."/>
            <person name="Thompson A.W."/>
            <person name="Robinson-Rechavi M."/>
            <person name="Braasch I."/>
            <person name="Lecointre G."/>
            <person name="Bobe J."/>
            <person name="Postlethwait J.H."/>
            <person name="Berthelot C."/>
            <person name="Roest Crollius H."/>
            <person name="Guiguen Y."/>
        </authorList>
    </citation>
    <scope>NUCLEOTIDE SEQUENCE</scope>
    <source>
        <strain evidence="23">Concon-B</strain>
    </source>
</reference>
<evidence type="ECO:0000256" key="15">
    <source>
        <dbReference type="PIRSR" id="PIRSR002512-1"/>
    </source>
</evidence>
<dbReference type="InterPro" id="IPR012896">
    <property type="entry name" value="Integrin_bsu_tail"/>
</dbReference>
<keyword evidence="4" id="KW-0245">EGF-like domain</keyword>
<dbReference type="Pfam" id="PF00362">
    <property type="entry name" value="Integrin_beta"/>
    <property type="match status" value="1"/>
</dbReference>
<dbReference type="SUPFAM" id="SSF53300">
    <property type="entry name" value="vWA-like"/>
    <property type="match status" value="1"/>
</dbReference>
<dbReference type="GO" id="GO:0007159">
    <property type="term" value="P:leukocyte cell-cell adhesion"/>
    <property type="evidence" value="ECO:0007669"/>
    <property type="project" value="TreeGrafter"/>
</dbReference>
<dbReference type="InterPro" id="IPR002369">
    <property type="entry name" value="Integrin_bsu_VWA"/>
</dbReference>
<evidence type="ECO:0000256" key="11">
    <source>
        <dbReference type="ARBA" id="ARBA00023037"/>
    </source>
</evidence>
<evidence type="ECO:0000256" key="19">
    <source>
        <dbReference type="SAM" id="SignalP"/>
    </source>
</evidence>
<dbReference type="Gene3D" id="2.10.25.10">
    <property type="entry name" value="Laminin"/>
    <property type="match status" value="4"/>
</dbReference>
<evidence type="ECO:0000256" key="5">
    <source>
        <dbReference type="ARBA" id="ARBA00022692"/>
    </source>
</evidence>
<keyword evidence="9 16" id="KW-0130">Cell adhesion</keyword>
<dbReference type="PROSITE" id="PS52047">
    <property type="entry name" value="I_EGF_2"/>
    <property type="match status" value="1"/>
</dbReference>
<dbReference type="GO" id="GO:0019901">
    <property type="term" value="F:protein kinase binding"/>
    <property type="evidence" value="ECO:0007669"/>
    <property type="project" value="TreeGrafter"/>
</dbReference>
<feature type="disulfide bond" evidence="15">
    <location>
        <begin position="357"/>
        <end position="369"/>
    </location>
</feature>
<evidence type="ECO:0000256" key="13">
    <source>
        <dbReference type="ARBA" id="ARBA00023157"/>
    </source>
</evidence>
<feature type="disulfide bond" evidence="15">
    <location>
        <begin position="435"/>
        <end position="473"/>
    </location>
</feature>
<dbReference type="SUPFAM" id="SSF69687">
    <property type="entry name" value="Integrin beta tail domain"/>
    <property type="match status" value="1"/>
</dbReference>
<dbReference type="FunFam" id="1.20.5.100:FF:000008">
    <property type="entry name" value="Integrin beta"/>
    <property type="match status" value="1"/>
</dbReference>
<keyword evidence="10 18" id="KW-1133">Transmembrane helix</keyword>
<dbReference type="Pfam" id="PF23105">
    <property type="entry name" value="EGF_integrin"/>
    <property type="match status" value="1"/>
</dbReference>